<dbReference type="AlphaFoldDB" id="A0A7W1XRD0"/>
<reference evidence="1 2" key="1">
    <citation type="submission" date="2020-07" db="EMBL/GenBank/DDBJ databases">
        <title>Thermoactinomyces phylogeny.</title>
        <authorList>
            <person name="Dunlap C."/>
        </authorList>
    </citation>
    <scope>NUCLEOTIDE SEQUENCE [LARGE SCALE GENOMIC DNA]</scope>
    <source>
        <strain evidence="1 2">AMNI-1</strain>
    </source>
</reference>
<evidence type="ECO:0000313" key="2">
    <source>
        <dbReference type="Proteomes" id="UP000538292"/>
    </source>
</evidence>
<name>A0A7W1XRD0_9BACL</name>
<evidence type="ECO:0000313" key="1">
    <source>
        <dbReference type="EMBL" id="MBA4601893.1"/>
    </source>
</evidence>
<gene>
    <name evidence="1" type="ORF">H2C83_06085</name>
</gene>
<dbReference type="Proteomes" id="UP000538292">
    <property type="component" value="Unassembled WGS sequence"/>
</dbReference>
<accession>A0A7W1XRD0</accession>
<protein>
    <submittedName>
        <fullName evidence="1">Uncharacterized protein</fullName>
    </submittedName>
</protein>
<organism evidence="1 2">
    <name type="scientific">Thermoactinomyces mirandus</name>
    <dbReference type="NCBI Taxonomy" id="2756294"/>
    <lineage>
        <taxon>Bacteria</taxon>
        <taxon>Bacillati</taxon>
        <taxon>Bacillota</taxon>
        <taxon>Bacilli</taxon>
        <taxon>Bacillales</taxon>
        <taxon>Thermoactinomycetaceae</taxon>
        <taxon>Thermoactinomyces</taxon>
    </lineage>
</organism>
<sequence>MAVMLVFSFSVQVASAKMFARGFADIASTYDSEVFHAKKGTIVFAEKMRLTDQEYIDVRVELCTADGEVIQTRIGNVYNFHSSAESPFTVPENGEYYFHLVNETPDSHWWLNYKVHDHYKPI</sequence>
<comment type="caution">
    <text evidence="1">The sequence shown here is derived from an EMBL/GenBank/DDBJ whole genome shotgun (WGS) entry which is preliminary data.</text>
</comment>
<keyword evidence="2" id="KW-1185">Reference proteome</keyword>
<proteinExistence type="predicted"/>
<dbReference type="EMBL" id="JACEOL010000019">
    <property type="protein sequence ID" value="MBA4601893.1"/>
    <property type="molecule type" value="Genomic_DNA"/>
</dbReference>